<organism evidence="12 13">
    <name type="scientific">Anaeromyxobacter dehalogenans (strain 2CP-C)</name>
    <dbReference type="NCBI Taxonomy" id="290397"/>
    <lineage>
        <taxon>Bacteria</taxon>
        <taxon>Pseudomonadati</taxon>
        <taxon>Myxococcota</taxon>
        <taxon>Myxococcia</taxon>
        <taxon>Myxococcales</taxon>
        <taxon>Cystobacterineae</taxon>
        <taxon>Anaeromyxobacteraceae</taxon>
        <taxon>Anaeromyxobacter</taxon>
    </lineage>
</organism>
<keyword evidence="7 8" id="KW-0520">NAD</keyword>
<dbReference type="GO" id="GO:0004359">
    <property type="term" value="F:glutaminase activity"/>
    <property type="evidence" value="ECO:0007669"/>
    <property type="project" value="InterPro"/>
</dbReference>
<dbReference type="Pfam" id="PF02540">
    <property type="entry name" value="NAD_synthase"/>
    <property type="match status" value="2"/>
</dbReference>
<reference evidence="12" key="1">
    <citation type="submission" date="2006-01" db="EMBL/GenBank/DDBJ databases">
        <title>Complete sequence of Anaeromyxobacter dehalogenans 2CP-C.</title>
        <authorList>
            <consortium name="US DOE Joint Genome Institute"/>
            <person name="Copeland A."/>
            <person name="Lucas S."/>
            <person name="Lapidus A."/>
            <person name="Barry K."/>
            <person name="Detter J.C."/>
            <person name="Glavina T."/>
            <person name="Hammon N."/>
            <person name="Israni S."/>
            <person name="Pitluck S."/>
            <person name="Brettin T."/>
            <person name="Bruce D."/>
            <person name="Han C."/>
            <person name="Tapia R."/>
            <person name="Gilna P."/>
            <person name="Kiss H."/>
            <person name="Schmutz J."/>
            <person name="Larimer F."/>
            <person name="Land M."/>
            <person name="Kyrpides N."/>
            <person name="Anderson I."/>
            <person name="Sanford R.A."/>
            <person name="Ritalahti K.M."/>
            <person name="Thomas H.S."/>
            <person name="Kirby J.R."/>
            <person name="Zhulin I.B."/>
            <person name="Loeffler F.E."/>
            <person name="Richardson P."/>
        </authorList>
    </citation>
    <scope>NUCLEOTIDE SEQUENCE</scope>
    <source>
        <strain evidence="12">2CP-C</strain>
    </source>
</reference>
<comment type="pathway">
    <text evidence="8">Cofactor biosynthesis; NAD(+) biosynthesis; NAD(+) from deamido-NAD(+) (ammonia route): step 1/1.</text>
</comment>
<evidence type="ECO:0000256" key="10">
    <source>
        <dbReference type="RuleBase" id="RU003812"/>
    </source>
</evidence>
<dbReference type="UniPathway" id="UPA00253">
    <property type="reaction ID" value="UER00333"/>
</dbReference>
<name>Q2ILM6_ANADE</name>
<feature type="binding site" evidence="8">
    <location>
        <position position="194"/>
    </location>
    <ligand>
        <name>ATP</name>
        <dbReference type="ChEBI" id="CHEBI:30616"/>
    </ligand>
</feature>
<dbReference type="PANTHER" id="PTHR23090:SF9">
    <property type="entry name" value="GLUTAMINE-DEPENDENT NAD(+) SYNTHETASE"/>
    <property type="match status" value="1"/>
</dbReference>
<evidence type="ECO:0000256" key="9">
    <source>
        <dbReference type="RuleBase" id="RU003811"/>
    </source>
</evidence>
<feature type="domain" description="NAD/GMP synthase" evidence="11">
    <location>
        <begin position="16"/>
        <end position="99"/>
    </location>
</feature>
<feature type="binding site" evidence="8">
    <location>
        <position position="199"/>
    </location>
    <ligand>
        <name>Mg(2+)</name>
        <dbReference type="ChEBI" id="CHEBI:18420"/>
    </ligand>
</feature>
<gene>
    <name evidence="8" type="primary">nadE</name>
    <name evidence="12" type="ordered locus">Adeh_2788</name>
</gene>
<dbReference type="EC" id="6.3.1.5" evidence="8 10"/>
<comment type="catalytic activity">
    <reaction evidence="8 10">
        <text>deamido-NAD(+) + NH4(+) + ATP = AMP + diphosphate + NAD(+) + H(+)</text>
        <dbReference type="Rhea" id="RHEA:21188"/>
        <dbReference type="ChEBI" id="CHEBI:15378"/>
        <dbReference type="ChEBI" id="CHEBI:28938"/>
        <dbReference type="ChEBI" id="CHEBI:30616"/>
        <dbReference type="ChEBI" id="CHEBI:33019"/>
        <dbReference type="ChEBI" id="CHEBI:57540"/>
        <dbReference type="ChEBI" id="CHEBI:58437"/>
        <dbReference type="ChEBI" id="CHEBI:456215"/>
        <dbReference type="EC" id="6.3.1.5"/>
    </reaction>
</comment>
<comment type="similarity">
    <text evidence="1 8 9">Belongs to the NAD synthetase family.</text>
</comment>
<dbReference type="Proteomes" id="UP000001935">
    <property type="component" value="Chromosome"/>
</dbReference>
<dbReference type="GO" id="GO:0005524">
    <property type="term" value="F:ATP binding"/>
    <property type="evidence" value="ECO:0007669"/>
    <property type="project" value="UniProtKB-UniRule"/>
</dbReference>
<dbReference type="PANTHER" id="PTHR23090">
    <property type="entry name" value="NH 3 /GLUTAMINE-DEPENDENT NAD + SYNTHETASE"/>
    <property type="match status" value="1"/>
</dbReference>
<feature type="domain" description="NAD/GMP synthase" evidence="11">
    <location>
        <begin position="159"/>
        <end position="302"/>
    </location>
</feature>
<dbReference type="GO" id="GO:0008795">
    <property type="term" value="F:NAD+ synthase activity"/>
    <property type="evidence" value="ECO:0007669"/>
    <property type="project" value="UniProtKB-UniRule"/>
</dbReference>
<dbReference type="Gene3D" id="3.40.50.620">
    <property type="entry name" value="HUPs"/>
    <property type="match status" value="1"/>
</dbReference>
<feature type="binding site" evidence="8">
    <location>
        <begin position="38"/>
        <end position="45"/>
    </location>
    <ligand>
        <name>ATP</name>
        <dbReference type="ChEBI" id="CHEBI:30616"/>
    </ligand>
</feature>
<dbReference type="InterPro" id="IPR022310">
    <property type="entry name" value="NAD/GMP_synthase"/>
</dbReference>
<dbReference type="KEGG" id="ade:Adeh_2788"/>
<evidence type="ECO:0000313" key="13">
    <source>
        <dbReference type="Proteomes" id="UP000001935"/>
    </source>
</evidence>
<evidence type="ECO:0000256" key="3">
    <source>
        <dbReference type="ARBA" id="ARBA00022723"/>
    </source>
</evidence>
<evidence type="ECO:0000256" key="2">
    <source>
        <dbReference type="ARBA" id="ARBA00022598"/>
    </source>
</evidence>
<dbReference type="RefSeq" id="WP_011421840.1">
    <property type="nucleotide sequence ID" value="NC_007760.1"/>
</dbReference>
<dbReference type="InterPro" id="IPR022926">
    <property type="entry name" value="NH(3)-dep_NAD(+)_synth"/>
</dbReference>
<evidence type="ECO:0000256" key="4">
    <source>
        <dbReference type="ARBA" id="ARBA00022741"/>
    </source>
</evidence>
<feature type="binding site" evidence="8">
    <location>
        <position position="223"/>
    </location>
    <ligand>
        <name>ATP</name>
        <dbReference type="ChEBI" id="CHEBI:30616"/>
    </ligand>
</feature>
<comment type="function">
    <text evidence="8">Catalyzes the ATP-dependent amidation of deamido-NAD to form NAD. Uses ammonia as a nitrogen source.</text>
</comment>
<dbReference type="GO" id="GO:0005737">
    <property type="term" value="C:cytoplasm"/>
    <property type="evidence" value="ECO:0007669"/>
    <property type="project" value="InterPro"/>
</dbReference>
<dbReference type="InterPro" id="IPR014729">
    <property type="entry name" value="Rossmann-like_a/b/a_fold"/>
</dbReference>
<keyword evidence="5 8" id="KW-0067">ATP-binding</keyword>
<protein>
    <recommendedName>
        <fullName evidence="8 10">NH(3)-dependent NAD(+) synthetase</fullName>
        <ecNumber evidence="8 10">6.3.1.5</ecNumber>
    </recommendedName>
</protein>
<keyword evidence="3 8" id="KW-0479">Metal-binding</keyword>
<dbReference type="GO" id="GO:0046872">
    <property type="term" value="F:metal ion binding"/>
    <property type="evidence" value="ECO:0007669"/>
    <property type="project" value="UniProtKB-KW"/>
</dbReference>
<dbReference type="GO" id="GO:0009435">
    <property type="term" value="P:NAD+ biosynthetic process"/>
    <property type="evidence" value="ECO:0007669"/>
    <property type="project" value="UniProtKB-UniRule"/>
</dbReference>
<proteinExistence type="inferred from homology"/>
<evidence type="ECO:0000256" key="8">
    <source>
        <dbReference type="HAMAP-Rule" id="MF_00193"/>
    </source>
</evidence>
<evidence type="ECO:0000256" key="6">
    <source>
        <dbReference type="ARBA" id="ARBA00022842"/>
    </source>
</evidence>
<feature type="binding site" evidence="8">
    <location>
        <position position="44"/>
    </location>
    <ligand>
        <name>Mg(2+)</name>
        <dbReference type="ChEBI" id="CHEBI:18420"/>
    </ligand>
</feature>
<feature type="binding site" evidence="8">
    <location>
        <position position="245"/>
    </location>
    <ligand>
        <name>ATP</name>
        <dbReference type="ChEBI" id="CHEBI:30616"/>
    </ligand>
</feature>
<dbReference type="NCBIfam" id="TIGR00552">
    <property type="entry name" value="nadE"/>
    <property type="match status" value="1"/>
</dbReference>
<dbReference type="CDD" id="cd00553">
    <property type="entry name" value="NAD_synthase"/>
    <property type="match status" value="1"/>
</dbReference>
<dbReference type="HAMAP" id="MF_00193">
    <property type="entry name" value="NadE_ammonia_dep"/>
    <property type="match status" value="1"/>
</dbReference>
<evidence type="ECO:0000256" key="1">
    <source>
        <dbReference type="ARBA" id="ARBA00005859"/>
    </source>
</evidence>
<dbReference type="EMBL" id="CP000251">
    <property type="protein sequence ID" value="ABC82558.1"/>
    <property type="molecule type" value="Genomic_DNA"/>
</dbReference>
<dbReference type="AlphaFoldDB" id="Q2ILM6"/>
<dbReference type="eggNOG" id="COG0171">
    <property type="taxonomic scope" value="Bacteria"/>
</dbReference>
<comment type="caution">
    <text evidence="8">Lacks conserved residue(s) required for the propagation of feature annotation.</text>
</comment>
<feature type="binding site" description="in other chain" evidence="8">
    <location>
        <position position="207"/>
    </location>
    <ligand>
        <name>deamido-NAD(+)</name>
        <dbReference type="ChEBI" id="CHEBI:58437"/>
        <note>ligand shared between two neighboring subunits</note>
    </ligand>
</feature>
<keyword evidence="2 8" id="KW-0436">Ligase</keyword>
<dbReference type="OrthoDB" id="9799210at2"/>
<dbReference type="STRING" id="290397.Adeh_2788"/>
<evidence type="ECO:0000256" key="7">
    <source>
        <dbReference type="ARBA" id="ARBA00023027"/>
    </source>
</evidence>
<comment type="subunit">
    <text evidence="8">Homodimer.</text>
</comment>
<keyword evidence="4 8" id="KW-0547">Nucleotide-binding</keyword>
<keyword evidence="6 8" id="KW-0460">Magnesium</keyword>
<accession>Q2ILM6</accession>
<dbReference type="NCBIfam" id="NF002048">
    <property type="entry name" value="PRK00876.1"/>
    <property type="match status" value="1"/>
</dbReference>
<dbReference type="InterPro" id="IPR003694">
    <property type="entry name" value="NAD_synthase"/>
</dbReference>
<evidence type="ECO:0000256" key="5">
    <source>
        <dbReference type="ARBA" id="ARBA00022840"/>
    </source>
</evidence>
<feature type="binding site" evidence="8">
    <location>
        <position position="214"/>
    </location>
    <ligand>
        <name>deamido-NAD(+)</name>
        <dbReference type="ChEBI" id="CHEBI:58437"/>
        <note>ligand shared between two neighboring subunits</note>
    </ligand>
</feature>
<feature type="binding site" description="in other chain" evidence="8">
    <location>
        <position position="174"/>
    </location>
    <ligand>
        <name>deamido-NAD(+)</name>
        <dbReference type="ChEBI" id="CHEBI:58437"/>
        <note>ligand shared between two neighboring subunits</note>
    </ligand>
</feature>
<dbReference type="SUPFAM" id="SSF52402">
    <property type="entry name" value="Adenine nucleotide alpha hydrolases-like"/>
    <property type="match status" value="1"/>
</dbReference>
<evidence type="ECO:0000259" key="11">
    <source>
        <dbReference type="Pfam" id="PF02540"/>
    </source>
</evidence>
<dbReference type="GO" id="GO:0003952">
    <property type="term" value="F:NAD+ synthase (glutamine-hydrolyzing) activity"/>
    <property type="evidence" value="ECO:0007669"/>
    <property type="project" value="InterPro"/>
</dbReference>
<dbReference type="HOGENOM" id="CLU_059327_0_0_7"/>
<sequence length="323" mass="36092">MVSRDVLGIDASRVAEEIERAVREQVLGTLRRRGAVVGMSGGIDSSVTAALCVRALGKDRVFGLMMPERDSSGDALRLGRMLAEHLGIRFAVEDVAPALDGLGCYARQLEAIRMVVPEYGPGWKCKLTLPSILDADRLNITALTVQDPEGNQRTQRMTAAAYLQMVAATNFKQRTRKMMEYYHADRLNYAVAGTPNLLEYDQGFFVKQGDGAADFKPIAHLYKTQVYALAEHLGVPEEIRRRPPTTDTFSLSQTQEEFYFALPYRDMDLCLWGLRNGKPAAEVAPALGLTAEQVERVYRDIEAKRRVSVYLHHPPMLVSERED</sequence>
<evidence type="ECO:0000313" key="12">
    <source>
        <dbReference type="EMBL" id="ABC82558.1"/>
    </source>
</evidence>